<organism evidence="1 2">
    <name type="scientific">Popillia japonica</name>
    <name type="common">Japanese beetle</name>
    <dbReference type="NCBI Taxonomy" id="7064"/>
    <lineage>
        <taxon>Eukaryota</taxon>
        <taxon>Metazoa</taxon>
        <taxon>Ecdysozoa</taxon>
        <taxon>Arthropoda</taxon>
        <taxon>Hexapoda</taxon>
        <taxon>Insecta</taxon>
        <taxon>Pterygota</taxon>
        <taxon>Neoptera</taxon>
        <taxon>Endopterygota</taxon>
        <taxon>Coleoptera</taxon>
        <taxon>Polyphaga</taxon>
        <taxon>Scarabaeiformia</taxon>
        <taxon>Scarabaeidae</taxon>
        <taxon>Rutelinae</taxon>
        <taxon>Popillia</taxon>
    </lineage>
</organism>
<comment type="caution">
    <text evidence="1">The sequence shown here is derived from an EMBL/GenBank/DDBJ whole genome shotgun (WGS) entry which is preliminary data.</text>
</comment>
<proteinExistence type="predicted"/>
<reference evidence="1 2" key="1">
    <citation type="journal article" date="2024" name="BMC Genomics">
        <title>De novo assembly and annotation of Popillia japonica's genome with initial clues to its potential as an invasive pest.</title>
        <authorList>
            <person name="Cucini C."/>
            <person name="Boschi S."/>
            <person name="Funari R."/>
            <person name="Cardaioli E."/>
            <person name="Iannotti N."/>
            <person name="Marturano G."/>
            <person name="Paoli F."/>
            <person name="Bruttini M."/>
            <person name="Carapelli A."/>
            <person name="Frati F."/>
            <person name="Nardi F."/>
        </authorList>
    </citation>
    <scope>NUCLEOTIDE SEQUENCE [LARGE SCALE GENOMIC DNA]</scope>
    <source>
        <strain evidence="1">DMR45628</strain>
    </source>
</reference>
<dbReference type="AlphaFoldDB" id="A0AAW1J0Z8"/>
<dbReference type="Proteomes" id="UP001458880">
    <property type="component" value="Unassembled WGS sequence"/>
</dbReference>
<gene>
    <name evidence="1" type="ORF">QE152_g32037</name>
</gene>
<accession>A0AAW1J0Z8</accession>
<evidence type="ECO:0000313" key="2">
    <source>
        <dbReference type="Proteomes" id="UP001458880"/>
    </source>
</evidence>
<sequence>MMPRNRARKSQIGLISEDDMKATVMPVLRKRSDEVGILSDVSEDGNDSQKVEVKGFVLVKFATNETVKYFVGQVETIVDPNEMIVNFLRNVNNKFVFANVKDEAAISREDIVRVLPLPMTTGGTARLKSTYQFNVDFSSYNVM</sequence>
<keyword evidence="2" id="KW-1185">Reference proteome</keyword>
<name>A0AAW1J0Z8_POPJA</name>
<evidence type="ECO:0000313" key="1">
    <source>
        <dbReference type="EMBL" id="KAK9696217.1"/>
    </source>
</evidence>
<protein>
    <submittedName>
        <fullName evidence="1">Uncharacterized protein</fullName>
    </submittedName>
</protein>
<dbReference type="EMBL" id="JASPKY010000458">
    <property type="protein sequence ID" value="KAK9696217.1"/>
    <property type="molecule type" value="Genomic_DNA"/>
</dbReference>